<evidence type="ECO:0000313" key="3">
    <source>
        <dbReference type="Proteomes" id="UP000245946"/>
    </source>
</evidence>
<organism evidence="2 3">
    <name type="scientific">Tilletiopsis washingtonensis</name>
    <dbReference type="NCBI Taxonomy" id="58919"/>
    <lineage>
        <taxon>Eukaryota</taxon>
        <taxon>Fungi</taxon>
        <taxon>Dikarya</taxon>
        <taxon>Basidiomycota</taxon>
        <taxon>Ustilaginomycotina</taxon>
        <taxon>Exobasidiomycetes</taxon>
        <taxon>Entylomatales</taxon>
        <taxon>Entylomatales incertae sedis</taxon>
        <taxon>Tilletiopsis</taxon>
    </lineage>
</organism>
<dbReference type="OrthoDB" id="5308060at2759"/>
<dbReference type="RefSeq" id="XP_025601600.1">
    <property type="nucleotide sequence ID" value="XM_025741347.1"/>
</dbReference>
<feature type="compositionally biased region" description="Low complexity" evidence="1">
    <location>
        <begin position="510"/>
        <end position="521"/>
    </location>
</feature>
<feature type="region of interest" description="Disordered" evidence="1">
    <location>
        <begin position="464"/>
        <end position="716"/>
    </location>
</feature>
<name>A0A316ZIF7_9BASI</name>
<feature type="compositionally biased region" description="Low complexity" evidence="1">
    <location>
        <begin position="701"/>
        <end position="716"/>
    </location>
</feature>
<feature type="compositionally biased region" description="Low complexity" evidence="1">
    <location>
        <begin position="529"/>
        <end position="544"/>
    </location>
</feature>
<feature type="region of interest" description="Disordered" evidence="1">
    <location>
        <begin position="337"/>
        <end position="375"/>
    </location>
</feature>
<evidence type="ECO:0000256" key="1">
    <source>
        <dbReference type="SAM" id="MobiDB-lite"/>
    </source>
</evidence>
<proteinExistence type="predicted"/>
<reference evidence="2 3" key="1">
    <citation type="journal article" date="2018" name="Mol. Biol. Evol.">
        <title>Broad Genomic Sampling Reveals a Smut Pathogenic Ancestry of the Fungal Clade Ustilaginomycotina.</title>
        <authorList>
            <person name="Kijpornyongpan T."/>
            <person name="Mondo S.J."/>
            <person name="Barry K."/>
            <person name="Sandor L."/>
            <person name="Lee J."/>
            <person name="Lipzen A."/>
            <person name="Pangilinan J."/>
            <person name="LaButti K."/>
            <person name="Hainaut M."/>
            <person name="Henrissat B."/>
            <person name="Grigoriev I.V."/>
            <person name="Spatafora J.W."/>
            <person name="Aime M.C."/>
        </authorList>
    </citation>
    <scope>NUCLEOTIDE SEQUENCE [LARGE SCALE GENOMIC DNA]</scope>
    <source>
        <strain evidence="2 3">MCA 4186</strain>
    </source>
</reference>
<evidence type="ECO:0000313" key="2">
    <source>
        <dbReference type="EMBL" id="PWO01322.1"/>
    </source>
</evidence>
<dbReference type="Proteomes" id="UP000245946">
    <property type="component" value="Unassembled WGS sequence"/>
</dbReference>
<keyword evidence="3" id="KW-1185">Reference proteome</keyword>
<feature type="compositionally biased region" description="Basic and acidic residues" evidence="1">
    <location>
        <begin position="643"/>
        <end position="654"/>
    </location>
</feature>
<feature type="compositionally biased region" description="Polar residues" evidence="1">
    <location>
        <begin position="487"/>
        <end position="509"/>
    </location>
</feature>
<feature type="compositionally biased region" description="Low complexity" evidence="1">
    <location>
        <begin position="572"/>
        <end position="585"/>
    </location>
</feature>
<feature type="compositionally biased region" description="Low complexity" evidence="1">
    <location>
        <begin position="551"/>
        <end position="565"/>
    </location>
</feature>
<protein>
    <submittedName>
        <fullName evidence="2">Uncharacterized protein</fullName>
    </submittedName>
</protein>
<accession>A0A316ZIF7</accession>
<feature type="compositionally biased region" description="Polar residues" evidence="1">
    <location>
        <begin position="338"/>
        <end position="354"/>
    </location>
</feature>
<dbReference type="AlphaFoldDB" id="A0A316ZIF7"/>
<dbReference type="EMBL" id="KZ819283">
    <property type="protein sequence ID" value="PWO01322.1"/>
    <property type="molecule type" value="Genomic_DNA"/>
</dbReference>
<dbReference type="Gene3D" id="3.40.50.720">
    <property type="entry name" value="NAD(P)-binding Rossmann-like Domain"/>
    <property type="match status" value="1"/>
</dbReference>
<dbReference type="STRING" id="58919.A0A316ZIF7"/>
<gene>
    <name evidence="2" type="ORF">FA09DRAFT_327268</name>
</gene>
<sequence length="716" mass="73760">MPSLYDLDEWLAATLPPNLHALPGKIHDSISEYTSLVYHSISQFDPPKLPDLVHSLPAALQPAPPPPPPPPSTLQRLGDMAQQHRSAILWVSAAGAGSAVVATYALQRRQVVLREPELRGGRRAEAVVILGGDTPLGAQLSASLAAAGFIVLATVESAVAQATFSRQVRPSSQGYVKAVVLDPSHSDPQGSIRALVSALASATELRWPLTSAGDPYAKTGEHVRLAGVINALSWVGETNADALSESASAHLERHVALPLDALTALLPMLRTPGDARAASQPVTLISLVAPAPAAPGPAAMVRAAVLEGMRALAGATASRKGARLARFATLQVAPVSSELVSQPRTPQPRRTTINARGEPLPSRHSSAATPSAADDEASRLAAHCSRLMLSPASARIAAFSVVRSSRGFMLHRAFWEQTVQLRSMSLLDVLRQSPSFLLGTSRSFAARIYSSTYSLGERIGLLSSRRVGGPGAPATRRPAFGPGPGPVSNSHSRTSIGRNLATNASSSTMATRRPSSSSGTRRAARPRSAHSATSSGEEQDASGSSAGGAAGLESSGLLSSVPSSAFGDGDASSPPLSSRGMSSPPWGATATPPMRASDETIHASDYSYEEGSTPGASRVVSGSGPGASFGFDAQSSASSPSMEHVEGTRSEHSAEGPWMGPPSREAASPRVAAVRTPAADGGAARGFDSPLGQSWVKLGESQSGAAPQSPSASRAE</sequence>
<dbReference type="GeneID" id="37268891"/>